<dbReference type="AlphaFoldDB" id="A0A3G1KQT3"/>
<protein>
    <recommendedName>
        <fullName evidence="2">Antitoxin</fullName>
    </recommendedName>
</protein>
<sequence length="128" mass="14587">MKAGNSMTINDNILKLIDRLVSVSDFSKGKTAKIFDDIKKNRSEYIILKNNQPAAVLLSLEEYTEIVGKAKKMESLLERIEESRLLKEAKRVAEGYNPQEAYSIHDVLTELEITEQDIDELEDTVVLE</sequence>
<keyword evidence="4" id="KW-1185">Reference proteome</keyword>
<comment type="similarity">
    <text evidence="1 2">Belongs to the phD/YefM antitoxin family.</text>
</comment>
<dbReference type="Gene3D" id="3.40.1620.10">
    <property type="entry name" value="YefM-like domain"/>
    <property type="match status" value="1"/>
</dbReference>
<dbReference type="RefSeq" id="WP_214659153.1">
    <property type="nucleotide sequence ID" value="NZ_CP017634.1"/>
</dbReference>
<evidence type="ECO:0000256" key="1">
    <source>
        <dbReference type="ARBA" id="ARBA00009981"/>
    </source>
</evidence>
<accession>A0A3G1KQT3</accession>
<dbReference type="EMBL" id="CP017634">
    <property type="protein sequence ID" value="ATW24475.1"/>
    <property type="molecule type" value="Genomic_DNA"/>
</dbReference>
<dbReference type="InterPro" id="IPR006442">
    <property type="entry name" value="Antitoxin_Phd/YefM"/>
</dbReference>
<gene>
    <name evidence="3" type="ORF">DCMF_06505</name>
</gene>
<reference evidence="3 4" key="1">
    <citation type="submission" date="2016-10" db="EMBL/GenBank/DDBJ databases">
        <title>Complete Genome Sequence of Peptococcaceae strain DCMF.</title>
        <authorList>
            <person name="Edwards R.J."/>
            <person name="Holland S.I."/>
            <person name="Deshpande N.P."/>
            <person name="Wong Y.K."/>
            <person name="Ertan H."/>
            <person name="Manefield M."/>
            <person name="Russell T.L."/>
            <person name="Lee M.J."/>
        </authorList>
    </citation>
    <scope>NUCLEOTIDE SEQUENCE [LARGE SCALE GENOMIC DNA]</scope>
    <source>
        <strain evidence="3 4">DCMF</strain>
    </source>
</reference>
<proteinExistence type="inferred from homology"/>
<dbReference type="InterPro" id="IPR036165">
    <property type="entry name" value="YefM-like_sf"/>
</dbReference>
<dbReference type="Pfam" id="PF02604">
    <property type="entry name" value="PhdYeFM_antitox"/>
    <property type="match status" value="1"/>
</dbReference>
<evidence type="ECO:0000313" key="3">
    <source>
        <dbReference type="EMBL" id="ATW24475.1"/>
    </source>
</evidence>
<evidence type="ECO:0000313" key="4">
    <source>
        <dbReference type="Proteomes" id="UP000323521"/>
    </source>
</evidence>
<dbReference type="Proteomes" id="UP000323521">
    <property type="component" value="Chromosome"/>
</dbReference>
<dbReference type="KEGG" id="fwa:DCMF_06505"/>
<comment type="function">
    <text evidence="2">Antitoxin component of a type II toxin-antitoxin (TA) system.</text>
</comment>
<name>A0A3G1KQT3_FORW1</name>
<dbReference type="SUPFAM" id="SSF143120">
    <property type="entry name" value="YefM-like"/>
    <property type="match status" value="1"/>
</dbReference>
<evidence type="ECO:0000256" key="2">
    <source>
        <dbReference type="RuleBase" id="RU362080"/>
    </source>
</evidence>
<organism evidence="3 4">
    <name type="scientific">Formimonas warabiya</name>
    <dbReference type="NCBI Taxonomy" id="1761012"/>
    <lineage>
        <taxon>Bacteria</taxon>
        <taxon>Bacillati</taxon>
        <taxon>Bacillota</taxon>
        <taxon>Clostridia</taxon>
        <taxon>Eubacteriales</taxon>
        <taxon>Peptococcaceae</taxon>
        <taxon>Candidatus Formimonas</taxon>
    </lineage>
</organism>